<evidence type="ECO:0000256" key="3">
    <source>
        <dbReference type="ARBA" id="ARBA00023002"/>
    </source>
</evidence>
<comment type="caution">
    <text evidence="6">The sequence shown here is derived from an EMBL/GenBank/DDBJ whole genome shotgun (WGS) entry which is preliminary data.</text>
</comment>
<dbReference type="Gene3D" id="1.20.245.10">
    <property type="entry name" value="Lipoxygenase-1, Domain 5"/>
    <property type="match status" value="1"/>
</dbReference>
<dbReference type="Pfam" id="PF00305">
    <property type="entry name" value="Lipoxygenase"/>
    <property type="match status" value="1"/>
</dbReference>
<dbReference type="GO" id="GO:0034440">
    <property type="term" value="P:lipid oxidation"/>
    <property type="evidence" value="ECO:0007669"/>
    <property type="project" value="InterPro"/>
</dbReference>
<feature type="domain" description="Lipoxygenase" evidence="5">
    <location>
        <begin position="21"/>
        <end position="604"/>
    </location>
</feature>
<evidence type="ECO:0000256" key="1">
    <source>
        <dbReference type="ARBA" id="ARBA00022723"/>
    </source>
</evidence>
<dbReference type="GO" id="GO:0046872">
    <property type="term" value="F:metal ion binding"/>
    <property type="evidence" value="ECO:0007669"/>
    <property type="project" value="UniProtKB-KW"/>
</dbReference>
<dbReference type="Proteomes" id="UP001055712">
    <property type="component" value="Unassembled WGS sequence"/>
</dbReference>
<accession>A0A9D4TWF8</accession>
<dbReference type="SUPFAM" id="SSF48484">
    <property type="entry name" value="Lipoxigenase"/>
    <property type="match status" value="1"/>
</dbReference>
<dbReference type="AlphaFoldDB" id="A0A9D4TWF8"/>
<evidence type="ECO:0000313" key="6">
    <source>
        <dbReference type="EMBL" id="KAI3436479.1"/>
    </source>
</evidence>
<name>A0A9D4TWF8_CHLVU</name>
<feature type="chain" id="PRO_5038994793" description="Lipoxygenase domain-containing protein" evidence="4">
    <location>
        <begin position="30"/>
        <end position="604"/>
    </location>
</feature>
<organism evidence="6 7">
    <name type="scientific">Chlorella vulgaris</name>
    <name type="common">Green alga</name>
    <dbReference type="NCBI Taxonomy" id="3077"/>
    <lineage>
        <taxon>Eukaryota</taxon>
        <taxon>Viridiplantae</taxon>
        <taxon>Chlorophyta</taxon>
        <taxon>core chlorophytes</taxon>
        <taxon>Trebouxiophyceae</taxon>
        <taxon>Chlorellales</taxon>
        <taxon>Chlorellaceae</taxon>
        <taxon>Chlorella clade</taxon>
        <taxon>Chlorella</taxon>
    </lineage>
</organism>
<dbReference type="InterPro" id="IPR000907">
    <property type="entry name" value="LipOase"/>
</dbReference>
<dbReference type="PANTHER" id="PTHR11771">
    <property type="entry name" value="LIPOXYGENASE"/>
    <property type="match status" value="1"/>
</dbReference>
<keyword evidence="1" id="KW-0479">Metal-binding</keyword>
<dbReference type="PROSITE" id="PS51393">
    <property type="entry name" value="LIPOXYGENASE_3"/>
    <property type="match status" value="1"/>
</dbReference>
<feature type="signal peptide" evidence="4">
    <location>
        <begin position="1"/>
        <end position="29"/>
    </location>
</feature>
<reference evidence="6" key="1">
    <citation type="journal article" date="2019" name="Plant J.">
        <title>Chlorella vulgaris genome assembly and annotation reveals the molecular basis for metabolic acclimation to high light conditions.</title>
        <authorList>
            <person name="Cecchin M."/>
            <person name="Marcolungo L."/>
            <person name="Rossato M."/>
            <person name="Girolomoni L."/>
            <person name="Cosentino E."/>
            <person name="Cuine S."/>
            <person name="Li-Beisson Y."/>
            <person name="Delledonne M."/>
            <person name="Ballottari M."/>
        </authorList>
    </citation>
    <scope>NUCLEOTIDE SEQUENCE</scope>
    <source>
        <strain evidence="6">211/11P</strain>
    </source>
</reference>
<dbReference type="Gene3D" id="3.10.450.60">
    <property type="match status" value="1"/>
</dbReference>
<sequence>MSRARSSISCWLMACVSLVVVLRPNAARAQCAAVPTGWSNLAPQSPAYQYANYSQFGAQYADMPLVFPGGPVGSADAMAQQGMWAEQRIPSQQQATINGQTLFTACPQGACIDSLFAFEGLYAQLTPAQQPALANFAFSDAAFARMRLTVAPLLLQRVASLADLPIPQDTISGLTELLARTGLTLPQLVEAGRVFSQDYRPLTDYIYASPGAFLEIPVGLFFIDGANATTGRLMPLAIRFSVFNSNTYTPLDTTADWVLAKAAFNSLDTAVHAVVHFLNDHLILQNYCTSAKRNLGTAHPLYLMTSKPCELMVGVVAQGLNMLLPNTTGAFDRVLSVAGQAVATKLLPYYFAQYNWEDNYLEADVESRGVDQIPGFSYYADAKALSRALTRYAEAATTPFYPTPQSIIGDRQLQAFLADLSVGGPASIPGFPAPSTILTSKRLAGIAAQVMWLAGVQHHAVNSDKVYNYDFVYPVSPGKLLAAPPKLKGDLTEQQLLNNILFPAMVMRPDGNITSGLGFFLESQSLGLFFELFLGPENVLGSAYDVPATADCPGSAQLAAASVRLDADLAKISAAIRQREDALTDDLPRFSLLDPQNLPFSTNV</sequence>
<keyword evidence="7" id="KW-1185">Reference proteome</keyword>
<dbReference type="InterPro" id="IPR013819">
    <property type="entry name" value="LipOase_C"/>
</dbReference>
<evidence type="ECO:0000259" key="5">
    <source>
        <dbReference type="PROSITE" id="PS51393"/>
    </source>
</evidence>
<gene>
    <name evidence="6" type="ORF">D9Q98_005896</name>
</gene>
<reference evidence="6" key="2">
    <citation type="submission" date="2020-11" db="EMBL/GenBank/DDBJ databases">
        <authorList>
            <person name="Cecchin M."/>
            <person name="Marcolungo L."/>
            <person name="Rossato M."/>
            <person name="Girolomoni L."/>
            <person name="Cosentino E."/>
            <person name="Cuine S."/>
            <person name="Li-Beisson Y."/>
            <person name="Delledonne M."/>
            <person name="Ballottari M."/>
        </authorList>
    </citation>
    <scope>NUCLEOTIDE SEQUENCE</scope>
    <source>
        <strain evidence="6">211/11P</strain>
        <tissue evidence="6">Whole cell</tissue>
    </source>
</reference>
<dbReference type="EMBL" id="SIDB01000002">
    <property type="protein sequence ID" value="KAI3436479.1"/>
    <property type="molecule type" value="Genomic_DNA"/>
</dbReference>
<evidence type="ECO:0000256" key="4">
    <source>
        <dbReference type="SAM" id="SignalP"/>
    </source>
</evidence>
<dbReference type="InterPro" id="IPR036226">
    <property type="entry name" value="LipOase_C_sf"/>
</dbReference>
<proteinExistence type="predicted"/>
<dbReference type="OrthoDB" id="407298at2759"/>
<evidence type="ECO:0000313" key="7">
    <source>
        <dbReference type="Proteomes" id="UP001055712"/>
    </source>
</evidence>
<dbReference type="GO" id="GO:0016702">
    <property type="term" value="F:oxidoreductase activity, acting on single donors with incorporation of molecular oxygen, incorporation of two atoms of oxygen"/>
    <property type="evidence" value="ECO:0007669"/>
    <property type="project" value="InterPro"/>
</dbReference>
<evidence type="ECO:0000256" key="2">
    <source>
        <dbReference type="ARBA" id="ARBA00022964"/>
    </source>
</evidence>
<keyword evidence="2" id="KW-0223">Dioxygenase</keyword>
<protein>
    <recommendedName>
        <fullName evidence="5">Lipoxygenase domain-containing protein</fullName>
    </recommendedName>
</protein>
<keyword evidence="3" id="KW-0560">Oxidoreductase</keyword>
<keyword evidence="4" id="KW-0732">Signal</keyword>